<gene>
    <name evidence="1" type="ORF">FME351_LOCUS25151</name>
    <name evidence="2" type="ORF">TSG867_LOCUS25959</name>
</gene>
<dbReference type="EMBL" id="CAJOBQ010002629">
    <property type="protein sequence ID" value="CAF4571033.1"/>
    <property type="molecule type" value="Genomic_DNA"/>
</dbReference>
<organism evidence="2 3">
    <name type="scientific">Rotaria socialis</name>
    <dbReference type="NCBI Taxonomy" id="392032"/>
    <lineage>
        <taxon>Eukaryota</taxon>
        <taxon>Metazoa</taxon>
        <taxon>Spiralia</taxon>
        <taxon>Gnathifera</taxon>
        <taxon>Rotifera</taxon>
        <taxon>Eurotatoria</taxon>
        <taxon>Bdelloidea</taxon>
        <taxon>Philodinida</taxon>
        <taxon>Philodinidae</taxon>
        <taxon>Rotaria</taxon>
    </lineage>
</organism>
<dbReference type="AlphaFoldDB" id="A0A821A9G2"/>
<proteinExistence type="predicted"/>
<dbReference type="Proteomes" id="UP000663869">
    <property type="component" value="Unassembled WGS sequence"/>
</dbReference>
<dbReference type="EMBL" id="CAJNYU010003342">
    <property type="protein sequence ID" value="CAF3662492.1"/>
    <property type="molecule type" value="Genomic_DNA"/>
</dbReference>
<protein>
    <submittedName>
        <fullName evidence="2">Uncharacterized protein</fullName>
    </submittedName>
</protein>
<comment type="caution">
    <text evidence="2">The sequence shown here is derived from an EMBL/GenBank/DDBJ whole genome shotgun (WGS) entry which is preliminary data.</text>
</comment>
<name>A0A821A9G2_9BILA</name>
<evidence type="ECO:0000313" key="1">
    <source>
        <dbReference type="EMBL" id="CAF3662492.1"/>
    </source>
</evidence>
<evidence type="ECO:0000313" key="2">
    <source>
        <dbReference type="EMBL" id="CAF4571033.1"/>
    </source>
</evidence>
<accession>A0A821A9G2</accession>
<evidence type="ECO:0000313" key="3">
    <source>
        <dbReference type="Proteomes" id="UP000663862"/>
    </source>
</evidence>
<reference evidence="2" key="1">
    <citation type="submission" date="2021-02" db="EMBL/GenBank/DDBJ databases">
        <authorList>
            <person name="Nowell W R."/>
        </authorList>
    </citation>
    <scope>NUCLEOTIDE SEQUENCE</scope>
</reference>
<sequence length="256" mass="30103">MWNEFYVKRTIEKAAIHDSDLEPFAIQKARELDWDNFEASEPFIRRFNREHHISSRRYNKLVTRISSRRKPCSLKDAHVWINNQRSLILNYSPFQILNSDHCSFQQEYISPRTLSFTGERTTEVVVKRKNNLTHSYTAQPITSADGQLLDKFFLILQEKENEFGTRVQRDLIVPVNVVVRASKSGKSSDEKHRIFLNEVLRPLIGRKFLLFLDCWITQTDLKKFRAVFPHQDSQLLIFPYGSTGLIQPQDLSLFRS</sequence>
<dbReference type="Proteomes" id="UP000663862">
    <property type="component" value="Unassembled WGS sequence"/>
</dbReference>